<dbReference type="EMBL" id="JAJA02000003">
    <property type="protein sequence ID" value="KWS02185.1"/>
    <property type="molecule type" value="Genomic_DNA"/>
</dbReference>
<reference evidence="3 4" key="1">
    <citation type="journal article" date="2014" name="Genome Announc.">
        <title>Draft Genome Sequence of Lysobacter capsici AZ78, a Bacterium Antagonistic to Plant-Pathogenic Oomycetes.</title>
        <authorList>
            <person name="Puopolo G."/>
            <person name="Sonego P."/>
            <person name="Engelen K."/>
            <person name="Pertot I."/>
        </authorList>
    </citation>
    <scope>NUCLEOTIDE SEQUENCE [LARGE SCALE GENOMIC DNA]</scope>
    <source>
        <strain evidence="3 4">AZ78</strain>
    </source>
</reference>
<evidence type="ECO:0000313" key="4">
    <source>
        <dbReference type="Proteomes" id="UP000023435"/>
    </source>
</evidence>
<dbReference type="AlphaFoldDB" id="A0A125TZV1"/>
<protein>
    <recommendedName>
        <fullName evidence="5">Lipoprotein</fullName>
    </recommendedName>
</protein>
<comment type="caution">
    <text evidence="3">The sequence shown here is derived from an EMBL/GenBank/DDBJ whole genome shotgun (WGS) entry which is preliminary data.</text>
</comment>
<proteinExistence type="predicted"/>
<evidence type="ECO:0008006" key="5">
    <source>
        <dbReference type="Google" id="ProtNLM"/>
    </source>
</evidence>
<dbReference type="PROSITE" id="PS51257">
    <property type="entry name" value="PROKAR_LIPOPROTEIN"/>
    <property type="match status" value="1"/>
</dbReference>
<evidence type="ECO:0000256" key="2">
    <source>
        <dbReference type="SAM" id="SignalP"/>
    </source>
</evidence>
<feature type="chain" id="PRO_5007180297" description="Lipoprotein" evidence="2">
    <location>
        <begin position="29"/>
        <end position="226"/>
    </location>
</feature>
<feature type="signal peptide" evidence="2">
    <location>
        <begin position="1"/>
        <end position="28"/>
    </location>
</feature>
<dbReference type="Proteomes" id="UP000023435">
    <property type="component" value="Unassembled WGS sequence"/>
</dbReference>
<feature type="region of interest" description="Disordered" evidence="1">
    <location>
        <begin position="34"/>
        <end position="56"/>
    </location>
</feature>
<feature type="compositionally biased region" description="Low complexity" evidence="1">
    <location>
        <begin position="38"/>
        <end position="56"/>
    </location>
</feature>
<evidence type="ECO:0000313" key="3">
    <source>
        <dbReference type="EMBL" id="KWS02185.1"/>
    </source>
</evidence>
<gene>
    <name evidence="3" type="ORF">AZ78_5318</name>
</gene>
<keyword evidence="4" id="KW-1185">Reference proteome</keyword>
<evidence type="ECO:0000256" key="1">
    <source>
        <dbReference type="SAM" id="MobiDB-lite"/>
    </source>
</evidence>
<keyword evidence="2" id="KW-0732">Signal</keyword>
<dbReference type="RefSeq" id="WP_036112004.1">
    <property type="nucleotide sequence ID" value="NZ_JAJA02000003.1"/>
</dbReference>
<dbReference type="OrthoDB" id="5974889at2"/>
<name>A0A125TZV1_9GAMM</name>
<organism evidence="3 4">
    <name type="scientific">Lysobacter capsici AZ78</name>
    <dbReference type="NCBI Taxonomy" id="1444315"/>
    <lineage>
        <taxon>Bacteria</taxon>
        <taxon>Pseudomonadati</taxon>
        <taxon>Pseudomonadota</taxon>
        <taxon>Gammaproteobacteria</taxon>
        <taxon>Lysobacterales</taxon>
        <taxon>Lysobacteraceae</taxon>
        <taxon>Lysobacter</taxon>
    </lineage>
</organism>
<accession>A0A125TZV1</accession>
<sequence>MSRSNTKLRARAVLTGVMLIAGVATGCAQVKPIDNPENSMSSNATQTASANSTSAAIRSPDADLQAQFDYDTASRILGVSYSVRNPSTSVALVVFDRGNASAVAAGRQKFGAVGAPFEQAQGEDVELTHAVFPLRKPTPTVPPSPIAIRVEPGKGVTGRFEVALKGSVAPKRLRWCVGVAPFDTGYLHEPHDSVQGQLWTASFTVVDHQRMLCTPWYDVATGKFES</sequence>